<gene>
    <name evidence="5" type="ORF">MPP7335_03126</name>
</gene>
<evidence type="ECO:0000256" key="2">
    <source>
        <dbReference type="ARBA" id="ARBA00009199"/>
    </source>
</evidence>
<keyword evidence="6" id="KW-1185">Reference proteome</keyword>
<dbReference type="InterPro" id="IPR000120">
    <property type="entry name" value="Amidase"/>
</dbReference>
<dbReference type="Gene3D" id="3.90.1300.10">
    <property type="entry name" value="Amidase signature (AS) domain"/>
    <property type="match status" value="1"/>
</dbReference>
<reference evidence="5 6" key="1">
    <citation type="submission" date="2018-05" db="EMBL/GenBank/DDBJ databases">
        <authorList>
            <consortium name="IHU Genomes"/>
        </authorList>
    </citation>
    <scope>NUCLEOTIDE SEQUENCE [LARGE SCALE GENOMIC DNA]</scope>
    <source>
        <strain evidence="5 6">P7335</strain>
    </source>
</reference>
<dbReference type="Proteomes" id="UP000252008">
    <property type="component" value="Unassembled WGS sequence"/>
</dbReference>
<comment type="catalytic activity">
    <reaction evidence="1">
        <text>a monocarboxylic acid amide + H2O = a monocarboxylate + NH4(+)</text>
        <dbReference type="Rhea" id="RHEA:12020"/>
        <dbReference type="ChEBI" id="CHEBI:15377"/>
        <dbReference type="ChEBI" id="CHEBI:28938"/>
        <dbReference type="ChEBI" id="CHEBI:35757"/>
        <dbReference type="ChEBI" id="CHEBI:83628"/>
        <dbReference type="EC" id="3.5.1.4"/>
    </reaction>
</comment>
<dbReference type="STRING" id="39692.BST38_22480"/>
<dbReference type="SUPFAM" id="SSF75304">
    <property type="entry name" value="Amidase signature (AS) enzymes"/>
    <property type="match status" value="1"/>
</dbReference>
<dbReference type="GO" id="GO:0004040">
    <property type="term" value="F:amidase activity"/>
    <property type="evidence" value="ECO:0007669"/>
    <property type="project" value="UniProtKB-EC"/>
</dbReference>
<protein>
    <recommendedName>
        <fullName evidence="3">amidase</fullName>
        <ecNumber evidence="3">3.5.1.4</ecNumber>
    </recommendedName>
</protein>
<comment type="similarity">
    <text evidence="2">Belongs to the amidase family.</text>
</comment>
<accession>A0A375YJQ4</accession>
<evidence type="ECO:0000256" key="3">
    <source>
        <dbReference type="ARBA" id="ARBA00012922"/>
    </source>
</evidence>
<dbReference type="EC" id="3.5.1.4" evidence="3"/>
<dbReference type="EMBL" id="UEGS01000001">
    <property type="protein sequence ID" value="SRX81376.1"/>
    <property type="molecule type" value="Genomic_DNA"/>
</dbReference>
<evidence type="ECO:0000256" key="1">
    <source>
        <dbReference type="ARBA" id="ARBA00001311"/>
    </source>
</evidence>
<organism evidence="5 6">
    <name type="scientific">Mycolicibacterium parafortuitum</name>
    <name type="common">Mycobacterium parafortuitum</name>
    <dbReference type="NCBI Taxonomy" id="39692"/>
    <lineage>
        <taxon>Bacteria</taxon>
        <taxon>Bacillati</taxon>
        <taxon>Actinomycetota</taxon>
        <taxon>Actinomycetes</taxon>
        <taxon>Mycobacteriales</taxon>
        <taxon>Mycobacteriaceae</taxon>
        <taxon>Mycolicibacterium</taxon>
    </lineage>
</organism>
<evidence type="ECO:0000313" key="5">
    <source>
        <dbReference type="EMBL" id="SRX81376.1"/>
    </source>
</evidence>
<evidence type="ECO:0000259" key="4">
    <source>
        <dbReference type="Pfam" id="PF01425"/>
    </source>
</evidence>
<feature type="domain" description="Amidase" evidence="4">
    <location>
        <begin position="30"/>
        <end position="443"/>
    </location>
</feature>
<dbReference type="InterPro" id="IPR036928">
    <property type="entry name" value="AS_sf"/>
</dbReference>
<dbReference type="AlphaFoldDB" id="A0A375YJQ4"/>
<dbReference type="Pfam" id="PF01425">
    <property type="entry name" value="Amidase"/>
    <property type="match status" value="1"/>
</dbReference>
<dbReference type="PANTHER" id="PTHR11895:SF7">
    <property type="entry name" value="GLUTAMYL-TRNA(GLN) AMIDOTRANSFERASE SUBUNIT A, MITOCHONDRIAL"/>
    <property type="match status" value="1"/>
</dbReference>
<dbReference type="PANTHER" id="PTHR11895">
    <property type="entry name" value="TRANSAMIDASE"/>
    <property type="match status" value="1"/>
</dbReference>
<proteinExistence type="inferred from homology"/>
<dbReference type="InterPro" id="IPR023631">
    <property type="entry name" value="Amidase_dom"/>
</dbReference>
<name>A0A375YJQ4_MYCPF</name>
<evidence type="ECO:0000313" key="6">
    <source>
        <dbReference type="Proteomes" id="UP000252008"/>
    </source>
</evidence>
<sequence>MGSSVADVRDTGILGALVQAQQRGEVSAVELTQMSLDRIEAASGLNAVIRVDADRALRTAADIDRRRGRGEALGALAGVPALVKDNMDVRGLPTTHGSLLCAQDSPALDDDAAVARLHAADAVVVGKTNLSEFAMEAISDNLVFGATHNPWRTGFSPGGSSGGSAAALTAGLAAVATGTDGGGSVRIPASLCGLLGLKPTSGVTGARPARLPIELSSAGPLATTVADLRTLAELTLGPVHGDPSCVYGPDASIATQPLGTVFATTRIAGSRGLDAAVEAVFVSAVEAFGRAFGREIHWLAPGVLDEDADEVWAAIYAPEDVFAVGSRRLRDEYELLDPRVREWVDRGLSSDLDGYLAARNARNRYVLCLDELLDGANVLLTPTVTAGPYPAAGAGEADGELMPIDLFNTAALNLTGHPALTVPAGMVDAVPFGLQLVGPRGADLWLVELAGTWERHQPWPLTAPGFDAFLPAAALTHALTLAPRSATA</sequence>